<reference evidence="2" key="1">
    <citation type="journal article" date="2023" name="Mol. Phylogenet. Evol.">
        <title>Genome-scale phylogeny and comparative genomics of the fungal order Sordariales.</title>
        <authorList>
            <person name="Hensen N."/>
            <person name="Bonometti L."/>
            <person name="Westerberg I."/>
            <person name="Brannstrom I.O."/>
            <person name="Guillou S."/>
            <person name="Cros-Aarteil S."/>
            <person name="Calhoun S."/>
            <person name="Haridas S."/>
            <person name="Kuo A."/>
            <person name="Mondo S."/>
            <person name="Pangilinan J."/>
            <person name="Riley R."/>
            <person name="LaButti K."/>
            <person name="Andreopoulos B."/>
            <person name="Lipzen A."/>
            <person name="Chen C."/>
            <person name="Yan M."/>
            <person name="Daum C."/>
            <person name="Ng V."/>
            <person name="Clum A."/>
            <person name="Steindorff A."/>
            <person name="Ohm R.A."/>
            <person name="Martin F."/>
            <person name="Silar P."/>
            <person name="Natvig D.O."/>
            <person name="Lalanne C."/>
            <person name="Gautier V."/>
            <person name="Ament-Velasquez S.L."/>
            <person name="Kruys A."/>
            <person name="Hutchinson M.I."/>
            <person name="Powell A.J."/>
            <person name="Barry K."/>
            <person name="Miller A.N."/>
            <person name="Grigoriev I.V."/>
            <person name="Debuchy R."/>
            <person name="Gladieux P."/>
            <person name="Hiltunen Thoren M."/>
            <person name="Johannesson H."/>
        </authorList>
    </citation>
    <scope>NUCLEOTIDE SEQUENCE</scope>
    <source>
        <strain evidence="2">CBS 626.80</strain>
    </source>
</reference>
<comment type="caution">
    <text evidence="2">The sequence shown here is derived from an EMBL/GenBank/DDBJ whole genome shotgun (WGS) entry which is preliminary data.</text>
</comment>
<evidence type="ECO:0000313" key="3">
    <source>
        <dbReference type="Proteomes" id="UP001303222"/>
    </source>
</evidence>
<dbReference type="AlphaFoldDB" id="A0AAN6NVN9"/>
<reference evidence="2" key="2">
    <citation type="submission" date="2023-06" db="EMBL/GenBank/DDBJ databases">
        <authorList>
            <consortium name="Lawrence Berkeley National Laboratory"/>
            <person name="Mondo S.J."/>
            <person name="Hensen N."/>
            <person name="Bonometti L."/>
            <person name="Westerberg I."/>
            <person name="Brannstrom I.O."/>
            <person name="Guillou S."/>
            <person name="Cros-Aarteil S."/>
            <person name="Calhoun S."/>
            <person name="Haridas S."/>
            <person name="Kuo A."/>
            <person name="Pangilinan J."/>
            <person name="Riley R."/>
            <person name="Labutti K."/>
            <person name="Andreopoulos B."/>
            <person name="Lipzen A."/>
            <person name="Chen C."/>
            <person name="Yanf M."/>
            <person name="Daum C."/>
            <person name="Ng V."/>
            <person name="Clum A."/>
            <person name="Steindorff A."/>
            <person name="Ohm R."/>
            <person name="Martin F."/>
            <person name="Silar P."/>
            <person name="Natvig D."/>
            <person name="Lalanne C."/>
            <person name="Gautier V."/>
            <person name="Ament-Velasquez S.L."/>
            <person name="Kruys A."/>
            <person name="Hutchinson M.I."/>
            <person name="Powell A.J."/>
            <person name="Barry K."/>
            <person name="Miller A.N."/>
            <person name="Grigoriev I.V."/>
            <person name="Debuchy R."/>
            <person name="Gladieux P."/>
            <person name="Thoren M.H."/>
            <person name="Johannesson H."/>
        </authorList>
    </citation>
    <scope>NUCLEOTIDE SEQUENCE</scope>
    <source>
        <strain evidence="2">CBS 626.80</strain>
    </source>
</reference>
<feature type="transmembrane region" description="Helical" evidence="1">
    <location>
        <begin position="74"/>
        <end position="93"/>
    </location>
</feature>
<keyword evidence="3" id="KW-1185">Reference proteome</keyword>
<dbReference type="Proteomes" id="UP001303222">
    <property type="component" value="Unassembled WGS sequence"/>
</dbReference>
<keyword evidence="1" id="KW-1133">Transmembrane helix</keyword>
<name>A0AAN6NVN9_9PEZI</name>
<evidence type="ECO:0000256" key="1">
    <source>
        <dbReference type="SAM" id="Phobius"/>
    </source>
</evidence>
<keyword evidence="1" id="KW-0472">Membrane</keyword>
<organism evidence="2 3">
    <name type="scientific">Pseudoneurospora amorphoporcata</name>
    <dbReference type="NCBI Taxonomy" id="241081"/>
    <lineage>
        <taxon>Eukaryota</taxon>
        <taxon>Fungi</taxon>
        <taxon>Dikarya</taxon>
        <taxon>Ascomycota</taxon>
        <taxon>Pezizomycotina</taxon>
        <taxon>Sordariomycetes</taxon>
        <taxon>Sordariomycetidae</taxon>
        <taxon>Sordariales</taxon>
        <taxon>Sordariaceae</taxon>
        <taxon>Pseudoneurospora</taxon>
    </lineage>
</organism>
<evidence type="ECO:0008006" key="4">
    <source>
        <dbReference type="Google" id="ProtNLM"/>
    </source>
</evidence>
<feature type="transmembrane region" description="Helical" evidence="1">
    <location>
        <begin position="42"/>
        <end position="62"/>
    </location>
</feature>
<gene>
    <name evidence="2" type="ORF">QBC32DRAFT_135231</name>
</gene>
<accession>A0AAN6NVN9</accession>
<sequence length="163" mass="19469">MIWVQETYSWPPNPTRDIHQSHLAHKQHPYIPNQQTKDNSHYITFAFYTFFFFSLLVSYSLWAYFYRVSIHLSIHIYLSVYIVKIPPCFYSHISLINKMFATSLCNSLLRVGCLWYCVRNPNRSSSVAWKMKEVSSELMQPSIKNRKITLRCKRHRMLKNVTP</sequence>
<protein>
    <recommendedName>
        <fullName evidence="4">Transmembrane protein</fullName>
    </recommendedName>
</protein>
<dbReference type="EMBL" id="MU859118">
    <property type="protein sequence ID" value="KAK3952756.1"/>
    <property type="molecule type" value="Genomic_DNA"/>
</dbReference>
<keyword evidence="1" id="KW-0812">Transmembrane</keyword>
<proteinExistence type="predicted"/>
<evidence type="ECO:0000313" key="2">
    <source>
        <dbReference type="EMBL" id="KAK3952756.1"/>
    </source>
</evidence>